<evidence type="ECO:0000256" key="1">
    <source>
        <dbReference type="SAM" id="SignalP"/>
    </source>
</evidence>
<dbReference type="PROSITE" id="PS51257">
    <property type="entry name" value="PROKAR_LIPOPROTEIN"/>
    <property type="match status" value="1"/>
</dbReference>
<keyword evidence="4" id="KW-1185">Reference proteome</keyword>
<dbReference type="Gene3D" id="2.60.40.10">
    <property type="entry name" value="Immunoglobulins"/>
    <property type="match status" value="1"/>
</dbReference>
<feature type="chain" id="PRO_5025670759" description="BACON domain-containing protein" evidence="1">
    <location>
        <begin position="22"/>
        <end position="423"/>
    </location>
</feature>
<dbReference type="InterPro" id="IPR013783">
    <property type="entry name" value="Ig-like_fold"/>
</dbReference>
<evidence type="ECO:0000259" key="2">
    <source>
        <dbReference type="Pfam" id="PF13004"/>
    </source>
</evidence>
<proteinExistence type="predicted"/>
<comment type="caution">
    <text evidence="3">The sequence shown here is derived from an EMBL/GenBank/DDBJ whole genome shotgun (WGS) entry which is preliminary data.</text>
</comment>
<name>A0A6A7W9M5_9BACT</name>
<dbReference type="InterPro" id="IPR024361">
    <property type="entry name" value="BACON"/>
</dbReference>
<reference evidence="3 4" key="1">
    <citation type="submission" date="2019-09" db="EMBL/GenBank/DDBJ databases">
        <title>Distinct polysaccharide growth profiles of human intestinal Prevotella copri isolates.</title>
        <authorList>
            <person name="Fehlner-Peach H."/>
            <person name="Magnabosco C."/>
            <person name="Raghavan V."/>
            <person name="Scher J.U."/>
            <person name="Tett A."/>
            <person name="Cox L.M."/>
            <person name="Gottsegen C."/>
            <person name="Watters A."/>
            <person name="Wiltshire- Gordon J.D."/>
            <person name="Segata N."/>
            <person name="Bonneau R."/>
            <person name="Littman D.R."/>
        </authorList>
    </citation>
    <scope>NUCLEOTIDE SEQUENCE [LARGE SCALE GENOMIC DNA]</scope>
    <source>
        <strain evidence="4">iAQ1173</strain>
    </source>
</reference>
<feature type="domain" description="BACON" evidence="2">
    <location>
        <begin position="76"/>
        <end position="129"/>
    </location>
</feature>
<dbReference type="OrthoDB" id="1521716at2"/>
<keyword evidence="1" id="KW-0732">Signal</keyword>
<evidence type="ECO:0000313" key="3">
    <source>
        <dbReference type="EMBL" id="MQP11091.1"/>
    </source>
</evidence>
<evidence type="ECO:0000313" key="4">
    <source>
        <dbReference type="Proteomes" id="UP000384372"/>
    </source>
</evidence>
<dbReference type="Proteomes" id="UP000384372">
    <property type="component" value="Unassembled WGS sequence"/>
</dbReference>
<protein>
    <recommendedName>
        <fullName evidence="2">BACON domain-containing protein</fullName>
    </recommendedName>
</protein>
<feature type="signal peptide" evidence="1">
    <location>
        <begin position="1"/>
        <end position="21"/>
    </location>
</feature>
<sequence length="423" mass="47409">MKKIFSYWVLCLMAFATSALVSCSSDDNGDEWGGFQFENVRDGKLSVAANQTSSEIIMKASKAYRAYVSATSDGSSTEEISWLRYEGSRLDDGTCHISIQLDKNDTGKSRSAYIIIVCDDKTVPILITQTAEDSSNVGGDSDVDNGGITALFTITKECSVITGTHVEDDGTETYELQYQNGNLTRFKHVERDDMAGASDKYCIETTTGTIFNSGASIKTDWNRKSIYYPSQKTEEDVADFNAKLENGRIVSGTIFKSWMNGTRPFEISYNADGTMKQTRYNDISEYDGSDDWDNHTFIWENGYLTKVKCESMDAVSTFAYDKTTAIPAPFDKALDLNMLLILEEAEFFDGTNGEILNVLAIGGKLGTRSKGLIKEYHCDWTEDTPFTLKMTYKKLTSNEVIVEVNHYENNQLRFGYKWTIKRS</sequence>
<dbReference type="AlphaFoldDB" id="A0A6A7W9M5"/>
<dbReference type="Pfam" id="PF13004">
    <property type="entry name" value="BACON"/>
    <property type="match status" value="1"/>
</dbReference>
<dbReference type="RefSeq" id="WP_158462897.1">
    <property type="nucleotide sequence ID" value="NZ_VZAD01000034.1"/>
</dbReference>
<gene>
    <name evidence="3" type="ORF">F7D20_03740</name>
</gene>
<organism evidence="3 4">
    <name type="scientific">Segatella copri</name>
    <dbReference type="NCBI Taxonomy" id="165179"/>
    <lineage>
        <taxon>Bacteria</taxon>
        <taxon>Pseudomonadati</taxon>
        <taxon>Bacteroidota</taxon>
        <taxon>Bacteroidia</taxon>
        <taxon>Bacteroidales</taxon>
        <taxon>Prevotellaceae</taxon>
        <taxon>Segatella</taxon>
    </lineage>
</organism>
<accession>A0A6A7W9M5</accession>
<dbReference type="EMBL" id="VZAD01000034">
    <property type="protein sequence ID" value="MQP11091.1"/>
    <property type="molecule type" value="Genomic_DNA"/>
</dbReference>